<sequence length="88" mass="10781">RNDRRPYYNDKSDVYLVNQYYKKEYDNKEYTSEEYCDKEKYEVYLNTRSGLYSRNAVSKNKRKLIKILKLPRTTIVKDLVMKEPILKL</sequence>
<evidence type="ECO:0000313" key="1">
    <source>
        <dbReference type="EMBL" id="CAG8738713.1"/>
    </source>
</evidence>
<gene>
    <name evidence="1" type="ORF">FCALED_LOCUS15481</name>
</gene>
<organism evidence="1 2">
    <name type="scientific">Funneliformis caledonium</name>
    <dbReference type="NCBI Taxonomy" id="1117310"/>
    <lineage>
        <taxon>Eukaryota</taxon>
        <taxon>Fungi</taxon>
        <taxon>Fungi incertae sedis</taxon>
        <taxon>Mucoromycota</taxon>
        <taxon>Glomeromycotina</taxon>
        <taxon>Glomeromycetes</taxon>
        <taxon>Glomerales</taxon>
        <taxon>Glomeraceae</taxon>
        <taxon>Funneliformis</taxon>
    </lineage>
</organism>
<dbReference type="AlphaFoldDB" id="A0A9N9IKM9"/>
<feature type="non-terminal residue" evidence="1">
    <location>
        <position position="88"/>
    </location>
</feature>
<protein>
    <submittedName>
        <fullName evidence="1">4966_t:CDS:1</fullName>
    </submittedName>
</protein>
<proteinExistence type="predicted"/>
<feature type="non-terminal residue" evidence="1">
    <location>
        <position position="1"/>
    </location>
</feature>
<reference evidence="1" key="1">
    <citation type="submission" date="2021-06" db="EMBL/GenBank/DDBJ databases">
        <authorList>
            <person name="Kallberg Y."/>
            <person name="Tangrot J."/>
            <person name="Rosling A."/>
        </authorList>
    </citation>
    <scope>NUCLEOTIDE SEQUENCE</scope>
    <source>
        <strain evidence="1">UK204</strain>
    </source>
</reference>
<dbReference type="EMBL" id="CAJVPQ010014220">
    <property type="protein sequence ID" value="CAG8738713.1"/>
    <property type="molecule type" value="Genomic_DNA"/>
</dbReference>
<accession>A0A9N9IKM9</accession>
<comment type="caution">
    <text evidence="1">The sequence shown here is derived from an EMBL/GenBank/DDBJ whole genome shotgun (WGS) entry which is preliminary data.</text>
</comment>
<dbReference type="Proteomes" id="UP000789570">
    <property type="component" value="Unassembled WGS sequence"/>
</dbReference>
<evidence type="ECO:0000313" key="2">
    <source>
        <dbReference type="Proteomes" id="UP000789570"/>
    </source>
</evidence>
<name>A0A9N9IKM9_9GLOM</name>
<keyword evidence="2" id="KW-1185">Reference proteome</keyword>